<dbReference type="OrthoDB" id="7391526at2"/>
<protein>
    <recommendedName>
        <fullName evidence="1">DUF5672 domain-containing protein</fullName>
    </recommendedName>
</protein>
<dbReference type="AlphaFoldDB" id="B1XT88"/>
<feature type="domain" description="DUF5672" evidence="1">
    <location>
        <begin position="51"/>
        <end position="182"/>
    </location>
</feature>
<sequence>MLHLNNVTLLCVETREPELAHWAIDKCLSGSKFAKVVLITNLDRVSNRRADIEYVQAPSIKTTKNYSELLLMGLDQHVQGSHVLVIQWDSFVIYPELWTSSFLTYDYIGAVWPHHPTTAVGNGGFSLRSVKLLQAMKRPGFVKKHPEDYCICVDNKEFLAQECGIRIAPIGVAEQFAVERSPWHPAFGFHGFFNFGYVLSDAELTAFMNMLPENYLSGLDAYDLISHLRQEGRLEMAKKVAAKVRFKWKMRKRYLALKLWLLKS</sequence>
<dbReference type="STRING" id="452638.Pnec_0270"/>
<reference evidence="2" key="1">
    <citation type="submission" date="2008-03" db="EMBL/GenBank/DDBJ databases">
        <title>Complete sequence of Polynucleobacter necessarius STIR1.</title>
        <authorList>
            <consortium name="US DOE Joint Genome Institute"/>
            <person name="Copeland A."/>
            <person name="Lucas S."/>
            <person name="Lapidus A."/>
            <person name="Barry K."/>
            <person name="Detter J.C."/>
            <person name="Glavina del Rio T."/>
            <person name="Hammon N."/>
            <person name="Israni S."/>
            <person name="Dalin E."/>
            <person name="Tice H."/>
            <person name="Pitluck S."/>
            <person name="Chain P."/>
            <person name="Malfatti S."/>
            <person name="Shin M."/>
            <person name="Vergez L."/>
            <person name="Schmutz J."/>
            <person name="Larimer F."/>
            <person name="Land M."/>
            <person name="Hauser L."/>
            <person name="Kyrpides N."/>
            <person name="Kim E."/>
            <person name="Hahn M."/>
            <person name="Richardson P."/>
        </authorList>
    </citation>
    <scope>NUCLEOTIDE SEQUENCE [LARGE SCALE GENOMIC DNA]</scope>
    <source>
        <strain evidence="2">STIR1</strain>
    </source>
</reference>
<gene>
    <name evidence="2" type="ordered locus">Pnec_0270</name>
</gene>
<name>B1XT88_POLNS</name>
<dbReference type="eggNOG" id="ENOG5032S2D">
    <property type="taxonomic scope" value="Bacteria"/>
</dbReference>
<dbReference type="HOGENOM" id="CLU_082665_0_0_4"/>
<dbReference type="KEGG" id="pne:Pnec_0270"/>
<evidence type="ECO:0000259" key="1">
    <source>
        <dbReference type="Pfam" id="PF18922"/>
    </source>
</evidence>
<dbReference type="EMBL" id="CP001010">
    <property type="protein sequence ID" value="ACB43565.1"/>
    <property type="molecule type" value="Genomic_DNA"/>
</dbReference>
<dbReference type="Pfam" id="PF18922">
    <property type="entry name" value="DUF5672"/>
    <property type="match status" value="1"/>
</dbReference>
<organism evidence="2">
    <name type="scientific">Polynucleobacter necessarius subsp. necessarius (strain STIR1)</name>
    <dbReference type="NCBI Taxonomy" id="452638"/>
    <lineage>
        <taxon>Bacteria</taxon>
        <taxon>Pseudomonadati</taxon>
        <taxon>Pseudomonadota</taxon>
        <taxon>Betaproteobacteria</taxon>
        <taxon>Burkholderiales</taxon>
        <taxon>Burkholderiaceae</taxon>
        <taxon>Polynucleobacter</taxon>
    </lineage>
</organism>
<accession>B1XT88</accession>
<proteinExistence type="predicted"/>
<dbReference type="InterPro" id="IPR043729">
    <property type="entry name" value="DUF5672"/>
</dbReference>
<evidence type="ECO:0000313" key="2">
    <source>
        <dbReference type="EMBL" id="ACB43565.1"/>
    </source>
</evidence>